<reference evidence="2 3" key="1">
    <citation type="submission" date="2018-05" db="EMBL/GenBank/DDBJ databases">
        <title>Draft genome sequence of Scytalidium lignicola DSM 105466, a ubiquitous saprotrophic fungus.</title>
        <authorList>
            <person name="Buettner E."/>
            <person name="Gebauer A.M."/>
            <person name="Hofrichter M."/>
            <person name="Liers C."/>
            <person name="Kellner H."/>
        </authorList>
    </citation>
    <scope>NUCLEOTIDE SEQUENCE [LARGE SCALE GENOMIC DNA]</scope>
    <source>
        <strain evidence="2 3">DSM 105466</strain>
    </source>
</reference>
<protein>
    <recommendedName>
        <fullName evidence="1">Protein NO VEIN C-terminal domain-containing protein</fullName>
    </recommendedName>
</protein>
<dbReference type="PANTHER" id="PTHR32387:SF0">
    <property type="entry name" value="PROTEIN NO VEIN"/>
    <property type="match status" value="1"/>
</dbReference>
<organism evidence="2 3">
    <name type="scientific">Scytalidium lignicola</name>
    <name type="common">Hyphomycete</name>
    <dbReference type="NCBI Taxonomy" id="5539"/>
    <lineage>
        <taxon>Eukaryota</taxon>
        <taxon>Fungi</taxon>
        <taxon>Dikarya</taxon>
        <taxon>Ascomycota</taxon>
        <taxon>Pezizomycotina</taxon>
        <taxon>Leotiomycetes</taxon>
        <taxon>Leotiomycetes incertae sedis</taxon>
        <taxon>Scytalidium</taxon>
    </lineage>
</organism>
<name>A0A3E2HL12_SCYLI</name>
<feature type="non-terminal residue" evidence="2">
    <location>
        <position position="1603"/>
    </location>
</feature>
<feature type="domain" description="Protein NO VEIN C-terminal" evidence="1">
    <location>
        <begin position="1518"/>
        <end position="1573"/>
    </location>
</feature>
<dbReference type="Gene3D" id="3.30.565.10">
    <property type="entry name" value="Histidine kinase-like ATPase, C-terminal domain"/>
    <property type="match status" value="1"/>
</dbReference>
<dbReference type="Proteomes" id="UP000258309">
    <property type="component" value="Unassembled WGS sequence"/>
</dbReference>
<comment type="caution">
    <text evidence="2">The sequence shown here is derived from an EMBL/GenBank/DDBJ whole genome shotgun (WGS) entry which is preliminary data.</text>
</comment>
<proteinExistence type="predicted"/>
<dbReference type="OMA" id="ANEDHEC"/>
<dbReference type="OrthoDB" id="1262810at2759"/>
<dbReference type="InterPro" id="IPR052957">
    <property type="entry name" value="Auxin_embryo_med"/>
</dbReference>
<dbReference type="PANTHER" id="PTHR32387">
    <property type="entry name" value="WU:FJ29H11"/>
    <property type="match status" value="1"/>
</dbReference>
<evidence type="ECO:0000313" key="3">
    <source>
        <dbReference type="Proteomes" id="UP000258309"/>
    </source>
</evidence>
<dbReference type="NCBIfam" id="NF047352">
    <property type="entry name" value="P_loop_sacsin"/>
    <property type="match status" value="1"/>
</dbReference>
<feature type="non-terminal residue" evidence="2">
    <location>
        <position position="1"/>
    </location>
</feature>
<evidence type="ECO:0000259" key="1">
    <source>
        <dbReference type="Pfam" id="PF13020"/>
    </source>
</evidence>
<dbReference type="InterPro" id="IPR024975">
    <property type="entry name" value="NOV_C"/>
</dbReference>
<keyword evidence="3" id="KW-1185">Reference proteome</keyword>
<gene>
    <name evidence="2" type="ORF">B7463_g2224</name>
</gene>
<dbReference type="Pfam" id="PF13020">
    <property type="entry name" value="NOV_C"/>
    <property type="match status" value="1"/>
</dbReference>
<evidence type="ECO:0000313" key="2">
    <source>
        <dbReference type="EMBL" id="RFU34079.1"/>
    </source>
</evidence>
<dbReference type="STRING" id="5539.A0A3E2HL12"/>
<dbReference type="SUPFAM" id="SSF55874">
    <property type="entry name" value="ATPase domain of HSP90 chaperone/DNA topoisomerase II/histidine kinase"/>
    <property type="match status" value="1"/>
</dbReference>
<dbReference type="InterPro" id="IPR036890">
    <property type="entry name" value="HATPase_C_sf"/>
</dbReference>
<dbReference type="EMBL" id="NCSJ02000025">
    <property type="protein sequence ID" value="RFU34079.1"/>
    <property type="molecule type" value="Genomic_DNA"/>
</dbReference>
<accession>A0A3E2HL12</accession>
<sequence>MASPLDISESEAREIVLEVSRANGWYDPELDATLHPTVLESIANLRRQVADSVETIADDIGSVRGRFILELTQNVEDCTFSLTNSTPWLSFEVHPERIIVESNQDGFDANDVSQICRTGRSWKRLQHGFVGEKGIGFKAVFQVASRVHIQSNAFSFYFVYRRDGTVVERLGLLTPLLADDPIPTDQRPLTRMTLTPNNTPYDNLIAHFDNVHPTLLLFLSKIQKISITVHRQPRGTTSTTFSKEAPLEDTPANLTLLFKTVREEVELSDTDPEISRYYIFRNQITALPEDEARPERNECELVLAFQVDGSDHPIKPTHYDVFAYLPIGNFGFNFLIQADFILQASREEVKSDSEWNKDILSAIVGNFCNAILDFCSRDGPLRYRWVEYLPSRTAFQTHHFWRELPREIIDGLKNINILYLHGTSELRKPESVRTLPPDYLDNNGSPLFRDRPGRYSKYLSLEYGLENINTLKDLFDIRDIEDLAMCHRINHDLRCPDSRMKSGETSDNWHSRVAHLIISILDRSPGTDIETMIFENLPLIPLNDGRWVTAVETNLYFPAETGPAIPQDIIITIDPESIINEAREELFEVLGATECPPDEVVNKIWQEYSTRNGGAADLASSKLHLSYLYWHVEDTSNPGFSHLWIYDDNERRINTRRTDVPVYLSSEDEYGPHALFRGALPELSVPFLNPSYLDLISPITRHTRQHDTSWTDWLKQALIIRDVPRLRFSAGSLSTEFRHILQHRPNKIVGTLKTYWATYRPQITESIVEEIKAANVSCWGVLPTQLKFTYFPTEGLINESVNLGIMSRFPFLENDTLPGYTDSPEDWAFLGRFGVQFEANIKFYLEILRQHEIRLQKAWNWAKTDILNTYSSISDHYSEMNKEIIVEAFHRENLILDPSCFQPNSTGPRWIDIDSCVWKGPQDILDKTPLYSVSEYRTNRRIARLFHEEILEIQNADWNDYAIFTKPNNNIFEDEVLIYVPSTNQWYPPSRCLWSSPVPIEGMAVIGTDYPEGLTDFFLTHLRISPASLPTLVEALRTLGERRSSVESIKEMIKAINRMDPTRQDLEPLATCNVLPIRRHASRGNIALGNFWETFAIIDNTKLSAIFWEHVDLLDFSLEEVHEMAPFLEGLGLQTKYLSRLCTIQTASGEDGVIDERLTREFTDRAYEILRIAVSHRTPKAPRPLYDQLLASLILKTDSISTTYTLHHTNGCITGPMSQSTGYVHIQNQENGFQIFVPRLGSKREVCYKMHLPEALAKAIEIPKSCREHVSLVLNSSIPVIDDLLETVGVGHVPGIEAIPRRVVDSSDEEEEEEAVVISPERTSRVIANGLFGVSPVNRASIEISEGGSAPPLNVSSPQLLLEPEPDYIPNIPIQGIFGNVDAYTQLLSHVIRIARQTNLPRSDFPAAPGNGRYLPGYDHQAAFGVRELNQMRHDSKIGAAGELFVYEILLNTLYPYFGTENWRSTIRHLVTVHPNYRGMASWNELETSDIVYRDTNSHLTRLLIHLGYLDNIWIESEPEYFIEVKTTTGNSADRFFMSHNQYNMMQANALRQGYTSAQIYMICRVYDLGKDSMNLKIYVDPEAHRQRNALLFAANWTVRPSA</sequence>